<keyword evidence="7" id="KW-0503">Monooxygenase</keyword>
<dbReference type="PROSITE" id="PS51257">
    <property type="entry name" value="PROKAR_LIPOPROTEIN"/>
    <property type="match status" value="1"/>
</dbReference>
<dbReference type="GO" id="GO:0004499">
    <property type="term" value="F:N,N-dimethylaniline monooxygenase activity"/>
    <property type="evidence" value="ECO:0007669"/>
    <property type="project" value="InterPro"/>
</dbReference>
<feature type="transmembrane region" description="Helical" evidence="6">
    <location>
        <begin position="533"/>
        <end position="554"/>
    </location>
</feature>
<dbReference type="EMBL" id="FUEG01000005">
    <property type="protein sequence ID" value="SJL04632.1"/>
    <property type="molecule type" value="Genomic_DNA"/>
</dbReference>
<dbReference type="GO" id="GO:0050660">
    <property type="term" value="F:flavin adenine dinucleotide binding"/>
    <property type="evidence" value="ECO:0007669"/>
    <property type="project" value="InterPro"/>
</dbReference>
<dbReference type="PIRSF" id="PIRSF000332">
    <property type="entry name" value="FMO"/>
    <property type="match status" value="1"/>
</dbReference>
<dbReference type="InterPro" id="IPR020946">
    <property type="entry name" value="Flavin_mOase-like"/>
</dbReference>
<feature type="transmembrane region" description="Helical" evidence="6">
    <location>
        <begin position="583"/>
        <end position="610"/>
    </location>
</feature>
<keyword evidence="3" id="KW-0274">FAD</keyword>
<dbReference type="Proteomes" id="UP000219338">
    <property type="component" value="Unassembled WGS sequence"/>
</dbReference>
<dbReference type="InterPro" id="IPR036188">
    <property type="entry name" value="FAD/NAD-bd_sf"/>
</dbReference>
<dbReference type="PANTHER" id="PTHR23023">
    <property type="entry name" value="DIMETHYLANILINE MONOOXYGENASE"/>
    <property type="match status" value="1"/>
</dbReference>
<evidence type="ECO:0000256" key="3">
    <source>
        <dbReference type="ARBA" id="ARBA00022827"/>
    </source>
</evidence>
<proteinExistence type="inferred from homology"/>
<protein>
    <submittedName>
        <fullName evidence="7">Related to flavin-containing monooxygenase</fullName>
    </submittedName>
</protein>
<dbReference type="OrthoDB" id="74360at2759"/>
<comment type="similarity">
    <text evidence="1">Belongs to the FMO family.</text>
</comment>
<sequence length="615" mass="69477">MSLKVIIIGAGPAGLVACKSLLENASEEYPFDPIVLEQENDIGGTFRYRSYEVRLFSAVGNLGIVPDQPVEFPSRLFKAIDMLLRLSSPNVPPRSHEFRDYLRAYAQHFQLTERIKLNCKVINVSRDRFTGEHLVSFVMRSLENPREWDQLVITLRARYLAVCTGLHVLPQFPKIEGIEHVVENQSVKQGSGKSVFHSHEYKNRSQLADKRVMILGTGETGTDLAYEAAKAGAKEVVLCTRGGFLSMPHELNHFEIFGLKSDAEKKVPLDCLITNLAETAYVHPWIERSHIRWFISDFVIKRVLWLLTGTQAGCNQWVGQLEPHRLGRAYVFLNKSHKAMPYLNRPFRDRNAFLDHIARYIDPPEDSPPQTDFIVDLAPFPSHFLPNGQAIFPLLPKRKDSLRMMGRDVRPEVVIYATGYTQEFAFFDKDSGYATPEEANIRNIAREGDESVGFIGFVRPGVGAIPPIAEMQTFFWISLIKGQVRKPLPPPHYHLLVEDTARIKYGVDHSTYMSTLAKDIGAAPGLWQLWRLYGTHVLVCYCFGAAFTTFYRLVGPYKSASAPGVIRTEIWDTITRRGILGNVIMGVIPMTFYLMLNTFAYGAGLVYSLFGGPIE</sequence>
<evidence type="ECO:0000313" key="7">
    <source>
        <dbReference type="EMBL" id="SJL04632.1"/>
    </source>
</evidence>
<accession>A0A284R7E8</accession>
<keyword evidence="8" id="KW-1185">Reference proteome</keyword>
<dbReference type="InterPro" id="IPR000960">
    <property type="entry name" value="Flavin_mOase"/>
</dbReference>
<keyword evidence="4" id="KW-0521">NADP</keyword>
<evidence type="ECO:0000256" key="5">
    <source>
        <dbReference type="ARBA" id="ARBA00023002"/>
    </source>
</evidence>
<dbReference type="OMA" id="NGYVDPP"/>
<evidence type="ECO:0000256" key="6">
    <source>
        <dbReference type="SAM" id="Phobius"/>
    </source>
</evidence>
<evidence type="ECO:0000256" key="1">
    <source>
        <dbReference type="ARBA" id="ARBA00009183"/>
    </source>
</evidence>
<dbReference type="GO" id="GO:0050661">
    <property type="term" value="F:NADP binding"/>
    <property type="evidence" value="ECO:0007669"/>
    <property type="project" value="InterPro"/>
</dbReference>
<dbReference type="PRINTS" id="PR00368">
    <property type="entry name" value="FADPNR"/>
</dbReference>
<keyword evidence="5" id="KW-0560">Oxidoreductase</keyword>
<gene>
    <name evidence="7" type="ORF">ARMOST_08000</name>
</gene>
<dbReference type="PRINTS" id="PR00411">
    <property type="entry name" value="PNDRDTASEI"/>
</dbReference>
<evidence type="ECO:0000256" key="4">
    <source>
        <dbReference type="ARBA" id="ARBA00022857"/>
    </source>
</evidence>
<keyword evidence="6" id="KW-0472">Membrane</keyword>
<keyword evidence="2" id="KW-0285">Flavoprotein</keyword>
<dbReference type="SUPFAM" id="SSF51905">
    <property type="entry name" value="FAD/NAD(P)-binding domain"/>
    <property type="match status" value="1"/>
</dbReference>
<keyword evidence="6" id="KW-1133">Transmembrane helix</keyword>
<reference evidence="8" key="1">
    <citation type="journal article" date="2017" name="Nat. Ecol. Evol.">
        <title>Genome expansion and lineage-specific genetic innovations in the forest pathogenic fungi Armillaria.</title>
        <authorList>
            <person name="Sipos G."/>
            <person name="Prasanna A.N."/>
            <person name="Walter M.C."/>
            <person name="O'Connor E."/>
            <person name="Balint B."/>
            <person name="Krizsan K."/>
            <person name="Kiss B."/>
            <person name="Hess J."/>
            <person name="Varga T."/>
            <person name="Slot J."/>
            <person name="Riley R."/>
            <person name="Boka B."/>
            <person name="Rigling D."/>
            <person name="Barry K."/>
            <person name="Lee J."/>
            <person name="Mihaltcheva S."/>
            <person name="LaButti K."/>
            <person name="Lipzen A."/>
            <person name="Waldron R."/>
            <person name="Moloney N.M."/>
            <person name="Sperisen C."/>
            <person name="Kredics L."/>
            <person name="Vagvoelgyi C."/>
            <person name="Patrignani A."/>
            <person name="Fitzpatrick D."/>
            <person name="Nagy I."/>
            <person name="Doyle S."/>
            <person name="Anderson J.B."/>
            <person name="Grigoriev I.V."/>
            <person name="Gueldener U."/>
            <person name="Muensterkoetter M."/>
            <person name="Nagy L.G."/>
        </authorList>
    </citation>
    <scope>NUCLEOTIDE SEQUENCE [LARGE SCALE GENOMIC DNA]</scope>
    <source>
        <strain evidence="8">C18/9</strain>
    </source>
</reference>
<dbReference type="STRING" id="47428.A0A284R7E8"/>
<dbReference type="AlphaFoldDB" id="A0A284R7E8"/>
<dbReference type="Pfam" id="PF00743">
    <property type="entry name" value="FMO-like"/>
    <property type="match status" value="2"/>
</dbReference>
<name>A0A284R7E8_ARMOS</name>
<organism evidence="7 8">
    <name type="scientific">Armillaria ostoyae</name>
    <name type="common">Armillaria root rot fungus</name>
    <dbReference type="NCBI Taxonomy" id="47428"/>
    <lineage>
        <taxon>Eukaryota</taxon>
        <taxon>Fungi</taxon>
        <taxon>Dikarya</taxon>
        <taxon>Basidiomycota</taxon>
        <taxon>Agaricomycotina</taxon>
        <taxon>Agaricomycetes</taxon>
        <taxon>Agaricomycetidae</taxon>
        <taxon>Agaricales</taxon>
        <taxon>Marasmiineae</taxon>
        <taxon>Physalacriaceae</taxon>
        <taxon>Armillaria</taxon>
    </lineage>
</organism>
<keyword evidence="6" id="KW-0812">Transmembrane</keyword>
<dbReference type="Gene3D" id="3.50.50.60">
    <property type="entry name" value="FAD/NAD(P)-binding domain"/>
    <property type="match status" value="1"/>
</dbReference>
<evidence type="ECO:0000313" key="8">
    <source>
        <dbReference type="Proteomes" id="UP000219338"/>
    </source>
</evidence>
<evidence type="ECO:0000256" key="2">
    <source>
        <dbReference type="ARBA" id="ARBA00022630"/>
    </source>
</evidence>
<dbReference type="InterPro" id="IPR050346">
    <property type="entry name" value="FMO-like"/>
</dbReference>